<comment type="similarity">
    <text evidence="1">Belongs to the glycosyl hydrolase 16 family.</text>
</comment>
<dbReference type="InterPro" id="IPR013320">
    <property type="entry name" value="ConA-like_dom_sf"/>
</dbReference>
<comment type="caution">
    <text evidence="4">The sequence shown here is derived from an EMBL/GenBank/DDBJ whole genome shotgun (WGS) entry which is preliminary data.</text>
</comment>
<dbReference type="PANTHER" id="PTHR10963:SF55">
    <property type="entry name" value="GLYCOSIDE HYDROLASE FAMILY 16 PROTEIN"/>
    <property type="match status" value="1"/>
</dbReference>
<dbReference type="Pfam" id="PF00722">
    <property type="entry name" value="Glyco_hydro_16"/>
    <property type="match status" value="1"/>
</dbReference>
<sequence>MKYGRVEVEAKMPKGDWIFAGIKLLPVSNTYGDWPTSGEIDIVETRGNTNYTDKRGKNRGINSMSSSLHYGPSKQYDGEAKARADKFLTSETFADRFHKFAVEWNEQDIRFEVDGEEILKVHPSERGFWRIGEFNKTYGLTNPWQQTCGGSKMAPFDQEFYLVLDVGVGGYPHFKDEWLNYPYPKPWQDRSDYATRDFWSAKEVWYPTWNQNRDGDGDEETAMKISYVKVWKMKP</sequence>
<dbReference type="GO" id="GO:0004553">
    <property type="term" value="F:hydrolase activity, hydrolyzing O-glycosyl compounds"/>
    <property type="evidence" value="ECO:0007669"/>
    <property type="project" value="InterPro"/>
</dbReference>
<dbReference type="InterPro" id="IPR000757">
    <property type="entry name" value="Beta-glucanase-like"/>
</dbReference>
<dbReference type="SUPFAM" id="SSF49899">
    <property type="entry name" value="Concanavalin A-like lectins/glucanases"/>
    <property type="match status" value="1"/>
</dbReference>
<gene>
    <name evidence="4" type="ORF">MEDL_56389</name>
</gene>
<name>A0A8S3UNP0_MYTED</name>
<evidence type="ECO:0000313" key="5">
    <source>
        <dbReference type="Proteomes" id="UP000683360"/>
    </source>
</evidence>
<dbReference type="GO" id="GO:0005975">
    <property type="term" value="P:carbohydrate metabolic process"/>
    <property type="evidence" value="ECO:0007669"/>
    <property type="project" value="InterPro"/>
</dbReference>
<keyword evidence="5" id="KW-1185">Reference proteome</keyword>
<dbReference type="EMBL" id="CAJPWZ010002731">
    <property type="protein sequence ID" value="CAG2244333.1"/>
    <property type="molecule type" value="Genomic_DNA"/>
</dbReference>
<dbReference type="PANTHER" id="PTHR10963">
    <property type="entry name" value="GLYCOSYL HYDROLASE-RELATED"/>
    <property type="match status" value="1"/>
</dbReference>
<proteinExistence type="inferred from homology"/>
<dbReference type="InterPro" id="IPR050546">
    <property type="entry name" value="Glycosyl_Hydrlase_16"/>
</dbReference>
<dbReference type="OrthoDB" id="6053070at2759"/>
<evidence type="ECO:0000256" key="2">
    <source>
        <dbReference type="SAM" id="MobiDB-lite"/>
    </source>
</evidence>
<organism evidence="4 5">
    <name type="scientific">Mytilus edulis</name>
    <name type="common">Blue mussel</name>
    <dbReference type="NCBI Taxonomy" id="6550"/>
    <lineage>
        <taxon>Eukaryota</taxon>
        <taxon>Metazoa</taxon>
        <taxon>Spiralia</taxon>
        <taxon>Lophotrochozoa</taxon>
        <taxon>Mollusca</taxon>
        <taxon>Bivalvia</taxon>
        <taxon>Autobranchia</taxon>
        <taxon>Pteriomorphia</taxon>
        <taxon>Mytilida</taxon>
        <taxon>Mytiloidea</taxon>
        <taxon>Mytilidae</taxon>
        <taxon>Mytilinae</taxon>
        <taxon>Mytilus</taxon>
    </lineage>
</organism>
<evidence type="ECO:0000313" key="4">
    <source>
        <dbReference type="EMBL" id="CAG2244333.1"/>
    </source>
</evidence>
<reference evidence="4" key="1">
    <citation type="submission" date="2021-03" db="EMBL/GenBank/DDBJ databases">
        <authorList>
            <person name="Bekaert M."/>
        </authorList>
    </citation>
    <scope>NUCLEOTIDE SEQUENCE</scope>
</reference>
<feature type="region of interest" description="Disordered" evidence="2">
    <location>
        <begin position="51"/>
        <end position="72"/>
    </location>
</feature>
<feature type="domain" description="GH16" evidence="3">
    <location>
        <begin position="1"/>
        <end position="235"/>
    </location>
</feature>
<dbReference type="PROSITE" id="PS51762">
    <property type="entry name" value="GH16_2"/>
    <property type="match status" value="1"/>
</dbReference>
<evidence type="ECO:0000256" key="1">
    <source>
        <dbReference type="ARBA" id="ARBA00006865"/>
    </source>
</evidence>
<dbReference type="AlphaFoldDB" id="A0A8S3UNP0"/>
<accession>A0A8S3UNP0</accession>
<protein>
    <recommendedName>
        <fullName evidence="3">GH16 domain-containing protein</fullName>
    </recommendedName>
</protein>
<evidence type="ECO:0000259" key="3">
    <source>
        <dbReference type="PROSITE" id="PS51762"/>
    </source>
</evidence>
<dbReference type="Gene3D" id="2.60.120.200">
    <property type="match status" value="1"/>
</dbReference>
<dbReference type="Proteomes" id="UP000683360">
    <property type="component" value="Unassembled WGS sequence"/>
</dbReference>